<dbReference type="RefSeq" id="WP_089886396.1">
    <property type="nucleotide sequence ID" value="NZ_FNPF01000035.1"/>
</dbReference>
<dbReference type="PANTHER" id="PTHR33639:SF2">
    <property type="entry name" value="DUF393 DOMAIN-CONTAINING PROTEIN"/>
    <property type="match status" value="1"/>
</dbReference>
<organism evidence="1 2">
    <name type="scientific">Citreimonas salinaria</name>
    <dbReference type="NCBI Taxonomy" id="321339"/>
    <lineage>
        <taxon>Bacteria</taxon>
        <taxon>Pseudomonadati</taxon>
        <taxon>Pseudomonadota</taxon>
        <taxon>Alphaproteobacteria</taxon>
        <taxon>Rhodobacterales</taxon>
        <taxon>Roseobacteraceae</taxon>
        <taxon>Citreimonas</taxon>
    </lineage>
</organism>
<dbReference type="AlphaFoldDB" id="A0A1H3NWG5"/>
<dbReference type="GO" id="GO:0015035">
    <property type="term" value="F:protein-disulfide reductase activity"/>
    <property type="evidence" value="ECO:0007669"/>
    <property type="project" value="InterPro"/>
</dbReference>
<gene>
    <name evidence="1" type="ORF">SAMN05444340_1354</name>
</gene>
<dbReference type="STRING" id="321339.SAMN05444340_1354"/>
<dbReference type="Pfam" id="PF04134">
    <property type="entry name" value="DCC1-like"/>
    <property type="match status" value="1"/>
</dbReference>
<evidence type="ECO:0000313" key="1">
    <source>
        <dbReference type="EMBL" id="SDY93237.1"/>
    </source>
</evidence>
<reference evidence="1 2" key="1">
    <citation type="submission" date="2016-10" db="EMBL/GenBank/DDBJ databases">
        <authorList>
            <person name="de Groot N.N."/>
        </authorList>
    </citation>
    <scope>NUCLEOTIDE SEQUENCE [LARGE SCALE GENOMIC DNA]</scope>
    <source>
        <strain evidence="1 2">DSM 26880</strain>
    </source>
</reference>
<protein>
    <submittedName>
        <fullName evidence="1">Predicted thiol-disulfide oxidoreductase YuxK, DCC family</fullName>
    </submittedName>
</protein>
<dbReference type="Proteomes" id="UP000199286">
    <property type="component" value="Unassembled WGS sequence"/>
</dbReference>
<dbReference type="EMBL" id="FNPF01000035">
    <property type="protein sequence ID" value="SDY93237.1"/>
    <property type="molecule type" value="Genomic_DNA"/>
</dbReference>
<name>A0A1H3NWG5_9RHOB</name>
<evidence type="ECO:0000313" key="2">
    <source>
        <dbReference type="Proteomes" id="UP000199286"/>
    </source>
</evidence>
<sequence>MAKLLPRPPYSYREDPAVPAFDDAGPVAIMDGDCALCSWGARTIARLDRQGEFRICPLQSSTGTALARHYGLEPRDPETWLFIDQGQAWSGMEAIIRIGERLGKVGRLASPMRVLPKGLREWLYRRIAHNRYRFGRSDMCALPDPELRRRLLT</sequence>
<dbReference type="InterPro" id="IPR052927">
    <property type="entry name" value="DCC_oxidoreductase"/>
</dbReference>
<keyword evidence="2" id="KW-1185">Reference proteome</keyword>
<accession>A0A1H3NWG5</accession>
<dbReference type="PANTHER" id="PTHR33639">
    <property type="entry name" value="THIOL-DISULFIDE OXIDOREDUCTASE DCC"/>
    <property type="match status" value="1"/>
</dbReference>
<dbReference type="OrthoDB" id="9785438at2"/>
<proteinExistence type="predicted"/>
<dbReference type="InterPro" id="IPR007263">
    <property type="entry name" value="DCC1-like"/>
</dbReference>